<dbReference type="InterPro" id="IPR027405">
    <property type="entry name" value="YidB-like"/>
</dbReference>
<reference evidence="2" key="1">
    <citation type="submission" date="2022-04" db="EMBL/GenBank/DDBJ databases">
        <title>Roseomonas acroporae sp. nov., isolated from coral Acropora digitifera.</title>
        <authorList>
            <person name="Sun H."/>
        </authorList>
    </citation>
    <scope>NUCLEOTIDE SEQUENCE</scope>
    <source>
        <strain evidence="2">NAR14</strain>
    </source>
</reference>
<keyword evidence="3" id="KW-1185">Reference proteome</keyword>
<accession>A0A9X2BSL3</accession>
<organism evidence="2 3">
    <name type="scientific">Roseomonas acroporae</name>
    <dbReference type="NCBI Taxonomy" id="2937791"/>
    <lineage>
        <taxon>Bacteria</taxon>
        <taxon>Pseudomonadati</taxon>
        <taxon>Pseudomonadota</taxon>
        <taxon>Alphaproteobacteria</taxon>
        <taxon>Acetobacterales</taxon>
        <taxon>Roseomonadaceae</taxon>
        <taxon>Roseomonas</taxon>
    </lineage>
</organism>
<evidence type="ECO:0000313" key="2">
    <source>
        <dbReference type="EMBL" id="MCK8783703.1"/>
    </source>
</evidence>
<gene>
    <name evidence="2" type="ORF">M0638_04815</name>
</gene>
<comment type="caution">
    <text evidence="2">The sequence shown here is derived from an EMBL/GenBank/DDBJ whole genome shotgun (WGS) entry which is preliminary data.</text>
</comment>
<dbReference type="Gene3D" id="1.10.10.690">
    <property type="entry name" value="YidB-like"/>
    <property type="match status" value="1"/>
</dbReference>
<sequence length="231" mass="24104">MGVEHGEGRRLALQRAQQPEQQRVLHRVGEIAGVEGVSVIHGWGYRCLREPTQEVPQRPGWPARWRGGMSGASRAGDGHEGHEMSEFLSRIAGGGQAAGAVQQLLDSQGGLDGLLSRLRQAGLGEQVDSWIGNGANQPVSPQALEPALGGDILSRIEQRIGLDRGELLMLLSQALPVLINLLTPHGRVEPGQAAPQGGQSGGGSGGLLESVLGRVIEAIGQRGSGGGSRQA</sequence>
<dbReference type="Pfam" id="PF20159">
    <property type="entry name" value="YidB"/>
    <property type="match status" value="1"/>
</dbReference>
<feature type="region of interest" description="Disordered" evidence="1">
    <location>
        <begin position="53"/>
        <end position="82"/>
    </location>
</feature>
<proteinExistence type="predicted"/>
<evidence type="ECO:0000256" key="1">
    <source>
        <dbReference type="SAM" id="MobiDB-lite"/>
    </source>
</evidence>
<evidence type="ECO:0000313" key="3">
    <source>
        <dbReference type="Proteomes" id="UP001139516"/>
    </source>
</evidence>
<dbReference type="EMBL" id="JALPRX010000016">
    <property type="protein sequence ID" value="MCK8783703.1"/>
    <property type="molecule type" value="Genomic_DNA"/>
</dbReference>
<dbReference type="SUPFAM" id="SSF140804">
    <property type="entry name" value="YidB-like"/>
    <property type="match status" value="1"/>
</dbReference>
<protein>
    <submittedName>
        <fullName evidence="2">YidB family protein</fullName>
    </submittedName>
</protein>
<dbReference type="InterPro" id="IPR045372">
    <property type="entry name" value="YidB"/>
</dbReference>
<dbReference type="Proteomes" id="UP001139516">
    <property type="component" value="Unassembled WGS sequence"/>
</dbReference>
<dbReference type="AlphaFoldDB" id="A0A9X2BSL3"/>
<name>A0A9X2BSL3_9PROT</name>